<organism evidence="7 8">
    <name type="scientific">Paractinoplanes deccanensis</name>
    <dbReference type="NCBI Taxonomy" id="113561"/>
    <lineage>
        <taxon>Bacteria</taxon>
        <taxon>Bacillati</taxon>
        <taxon>Actinomycetota</taxon>
        <taxon>Actinomycetes</taxon>
        <taxon>Micromonosporales</taxon>
        <taxon>Micromonosporaceae</taxon>
        <taxon>Paractinoplanes</taxon>
    </lineage>
</organism>
<proteinExistence type="predicted"/>
<feature type="compositionally biased region" description="Basic and acidic residues" evidence="5">
    <location>
        <begin position="270"/>
        <end position="301"/>
    </location>
</feature>
<evidence type="ECO:0000256" key="2">
    <source>
        <dbReference type="ARBA" id="ARBA00039140"/>
    </source>
</evidence>
<comment type="catalytic activity">
    <reaction evidence="3">
        <text>[protein]-L-glutamate 5-O-methyl ester + H2O = L-glutamyl-[protein] + methanol + H(+)</text>
        <dbReference type="Rhea" id="RHEA:23236"/>
        <dbReference type="Rhea" id="RHEA-COMP:10208"/>
        <dbReference type="Rhea" id="RHEA-COMP:10311"/>
        <dbReference type="ChEBI" id="CHEBI:15377"/>
        <dbReference type="ChEBI" id="CHEBI:15378"/>
        <dbReference type="ChEBI" id="CHEBI:17790"/>
        <dbReference type="ChEBI" id="CHEBI:29973"/>
        <dbReference type="ChEBI" id="CHEBI:82795"/>
        <dbReference type="EC" id="3.1.1.61"/>
    </reaction>
</comment>
<evidence type="ECO:0000256" key="3">
    <source>
        <dbReference type="ARBA" id="ARBA00048267"/>
    </source>
</evidence>
<keyword evidence="8" id="KW-1185">Reference proteome</keyword>
<evidence type="ECO:0000256" key="1">
    <source>
        <dbReference type="ARBA" id="ARBA00022801"/>
    </source>
</evidence>
<evidence type="ECO:0000313" key="8">
    <source>
        <dbReference type="Proteomes" id="UP000609879"/>
    </source>
</evidence>
<dbReference type="PANTHER" id="PTHR42872:SF6">
    <property type="entry name" value="PROTEIN-GLUTAMATE METHYLESTERASE_PROTEIN-GLUTAMINE GLUTAMINASE"/>
    <property type="match status" value="1"/>
</dbReference>
<dbReference type="Pfam" id="PF01339">
    <property type="entry name" value="CheB_methylest"/>
    <property type="match status" value="1"/>
</dbReference>
<feature type="region of interest" description="Disordered" evidence="5">
    <location>
        <begin position="270"/>
        <end position="310"/>
    </location>
</feature>
<feature type="domain" description="CheB-type methylesterase" evidence="6">
    <location>
        <begin position="1"/>
        <end position="169"/>
    </location>
</feature>
<name>A0ABQ3Y332_9ACTN</name>
<dbReference type="CDD" id="cd16433">
    <property type="entry name" value="CheB"/>
    <property type="match status" value="1"/>
</dbReference>
<dbReference type="InterPro" id="IPR000673">
    <property type="entry name" value="Sig_transdc_resp-reg_Me-estase"/>
</dbReference>
<dbReference type="Proteomes" id="UP000609879">
    <property type="component" value="Unassembled WGS sequence"/>
</dbReference>
<dbReference type="InterPro" id="IPR011247">
    <property type="entry name" value="Chemotax_prot-Glu_Me-esterase"/>
</dbReference>
<evidence type="ECO:0000256" key="5">
    <source>
        <dbReference type="SAM" id="MobiDB-lite"/>
    </source>
</evidence>
<comment type="caution">
    <text evidence="7">The sequence shown here is derived from an EMBL/GenBank/DDBJ whole genome shotgun (WGS) entry which is preliminary data.</text>
</comment>
<dbReference type="EC" id="3.1.1.61" evidence="2"/>
<dbReference type="InterPro" id="IPR035909">
    <property type="entry name" value="CheB_C"/>
</dbReference>
<comment type="caution">
    <text evidence="4">Lacks conserved residue(s) required for the propagation of feature annotation.</text>
</comment>
<evidence type="ECO:0000256" key="4">
    <source>
        <dbReference type="PROSITE-ProRule" id="PRU00050"/>
    </source>
</evidence>
<protein>
    <recommendedName>
        <fullName evidence="2">protein-glutamate methylesterase</fullName>
        <ecNumber evidence="2">3.1.1.61</ecNumber>
    </recommendedName>
</protein>
<dbReference type="PROSITE" id="PS50122">
    <property type="entry name" value="CHEB"/>
    <property type="match status" value="1"/>
</dbReference>
<dbReference type="SUPFAM" id="SSF52738">
    <property type="entry name" value="Methylesterase CheB, C-terminal domain"/>
    <property type="match status" value="1"/>
</dbReference>
<gene>
    <name evidence="7" type="primary">cheB_1</name>
    <name evidence="7" type="ORF">Ade02nite_29210</name>
</gene>
<keyword evidence="1" id="KW-0378">Hydrolase</keyword>
<dbReference type="PIRSF" id="PIRSF036461">
    <property type="entry name" value="Chmtx_methlestr"/>
    <property type="match status" value="1"/>
</dbReference>
<reference evidence="7 8" key="1">
    <citation type="submission" date="2021-01" db="EMBL/GenBank/DDBJ databases">
        <title>Whole genome shotgun sequence of Actinoplanes deccanensis NBRC 13994.</title>
        <authorList>
            <person name="Komaki H."/>
            <person name="Tamura T."/>
        </authorList>
    </citation>
    <scope>NUCLEOTIDE SEQUENCE [LARGE SCALE GENOMIC DNA]</scope>
    <source>
        <strain evidence="7 8">NBRC 13994</strain>
    </source>
</reference>
<sequence length="310" mass="31913">MLPLLPADLPAAVLVVLHLAPELPSMLARVLGRDCALPVVPAADGLPIEAGRVYVGVPNRHLVVDQGDLIALRNGPRENRVRPAVDALFRSAARWAGPRVIGVVLSGGLDDGAAGLAAIAEQGGVALVQDPQDARFAGMPSAALAAVPAAEAAPATGLAKLVASHAGRPVAPWDAPDDSLIWETDMMKDGRSAIAQPGTPVGLGCPECGGGMREVRNGQAIHYVCHVGHSWSPQSFLAASDEGIEEALWTAISAMQEKAAVLGELATRADEAGDAETGRAHREQAERVARSAEVIRGHIDGKSQAAGTSS</sequence>
<accession>A0ABQ3Y332</accession>
<dbReference type="EMBL" id="BOMI01000053">
    <property type="protein sequence ID" value="GID74280.1"/>
    <property type="molecule type" value="Genomic_DNA"/>
</dbReference>
<dbReference type="PANTHER" id="PTHR42872">
    <property type="entry name" value="PROTEIN-GLUTAMATE METHYLESTERASE/PROTEIN-GLUTAMINE GLUTAMINASE"/>
    <property type="match status" value="1"/>
</dbReference>
<dbReference type="Gene3D" id="3.40.50.180">
    <property type="entry name" value="Methylesterase CheB, C-terminal domain"/>
    <property type="match status" value="1"/>
</dbReference>
<evidence type="ECO:0000313" key="7">
    <source>
        <dbReference type="EMBL" id="GID74280.1"/>
    </source>
</evidence>
<evidence type="ECO:0000259" key="6">
    <source>
        <dbReference type="PROSITE" id="PS50122"/>
    </source>
</evidence>